<sequence>MFTLNIQISSKTGVSIFFVPVHRITGRTLCFFWLILFCLLVPSFTFAVNENMPYDSEKTHRPDMLSVLQERQDRLAKEDTFRPFASKDLSGKTLYLSNRVLSYVLEHEIGANMTVNNGQYELQGYTENHVRPPAQTVMALGILLGLDVVDNEILGSNTAELFAIEGELIDSLSEAHMANGGIWGDCWQCAHWSFFVGFGSWFVWDTLPVETQEHVTNMVAFEADRFVSLPPYCNDCTDDSKAEENAWNANIFALAVNMMPNHPHVEVWRARSIQWMLSAFAKESDTHSEQIIDGKTLSTWLGGWNIQEEGYLYNHGRVHPDYMAAAHMNLWNPIIFLLGGQDIPAASFWNMELVYDNLRHHQWQSPPYDAPGGTIYRPSQATLYYPQGIDWSIQSFDNFFMFDVQASVYGLDDGGIPAETWANLRADHFFSMIGRSPSGQLYQPEDGLSFVPKESKAAAWFSMSYLTLLMEETPIKIYGRDRCPLDPGKPYKSEGSSAIYIITDDCKKRPILHRSVFFTYYDSWDNVSAVEKTVLDMMSDDPLGFVPWGPKYSPASGALVKTPSDSKVYLLLQNVLYHIEDENAAAFNFGPEWSSWIEDVDAQLLTMYKIDNVALDSNSRPNGILVKYSLNPTVYQLVQHNGEIVKRKIPDEETFQSLGFRWDRIVVLPDTEVYDDGPEL</sequence>
<keyword evidence="1" id="KW-0472">Membrane</keyword>
<reference evidence="3" key="1">
    <citation type="submission" date="2017-09" db="EMBL/GenBank/DDBJ databases">
        <title>Depth-based differentiation of microbial function through sediment-hosted aquifers and enrichment of novel symbionts in the deep terrestrial subsurface.</title>
        <authorList>
            <person name="Probst A.J."/>
            <person name="Ladd B."/>
            <person name="Jarett J.K."/>
            <person name="Geller-Mcgrath D.E."/>
            <person name="Sieber C.M.K."/>
            <person name="Emerson J.B."/>
            <person name="Anantharaman K."/>
            <person name="Thomas B.C."/>
            <person name="Malmstrom R."/>
            <person name="Stieglmeier M."/>
            <person name="Klingl A."/>
            <person name="Woyke T."/>
            <person name="Ryan C.M."/>
            <person name="Banfield J.F."/>
        </authorList>
    </citation>
    <scope>NUCLEOTIDE SEQUENCE [LARGE SCALE GENOMIC DNA]</scope>
</reference>
<keyword evidence="1" id="KW-1133">Transmembrane helix</keyword>
<protein>
    <submittedName>
        <fullName evidence="2">Uncharacterized protein</fullName>
    </submittedName>
</protein>
<dbReference type="Proteomes" id="UP000230154">
    <property type="component" value="Unassembled WGS sequence"/>
</dbReference>
<comment type="caution">
    <text evidence="2">The sequence shown here is derived from an EMBL/GenBank/DDBJ whole genome shotgun (WGS) entry which is preliminary data.</text>
</comment>
<accession>A0A2H0TPL0</accession>
<name>A0A2H0TPL0_9BACT</name>
<gene>
    <name evidence="2" type="ORF">COU35_04545</name>
</gene>
<evidence type="ECO:0000313" key="3">
    <source>
        <dbReference type="Proteomes" id="UP000230154"/>
    </source>
</evidence>
<evidence type="ECO:0000313" key="2">
    <source>
        <dbReference type="EMBL" id="PIR74082.1"/>
    </source>
</evidence>
<evidence type="ECO:0000256" key="1">
    <source>
        <dbReference type="SAM" id="Phobius"/>
    </source>
</evidence>
<dbReference type="AlphaFoldDB" id="A0A2H0TPL0"/>
<organism evidence="2 3">
    <name type="scientific">Candidatus Magasanikbacteria bacterium CG10_big_fil_rev_8_21_14_0_10_47_10</name>
    <dbReference type="NCBI Taxonomy" id="1974652"/>
    <lineage>
        <taxon>Bacteria</taxon>
        <taxon>Candidatus Magasanikiibacteriota</taxon>
    </lineage>
</organism>
<feature type="transmembrane region" description="Helical" evidence="1">
    <location>
        <begin position="29"/>
        <end position="48"/>
    </location>
</feature>
<proteinExistence type="predicted"/>
<keyword evidence="1" id="KW-0812">Transmembrane</keyword>
<dbReference type="EMBL" id="PFCB01000030">
    <property type="protein sequence ID" value="PIR74082.1"/>
    <property type="molecule type" value="Genomic_DNA"/>
</dbReference>